<organism evidence="1 2">
    <name type="scientific">Sphingomonas dokdonensis</name>
    <dbReference type="NCBI Taxonomy" id="344880"/>
    <lineage>
        <taxon>Bacteria</taxon>
        <taxon>Pseudomonadati</taxon>
        <taxon>Pseudomonadota</taxon>
        <taxon>Alphaproteobacteria</taxon>
        <taxon>Sphingomonadales</taxon>
        <taxon>Sphingomonadaceae</taxon>
        <taxon>Sphingomonas</taxon>
    </lineage>
</organism>
<accession>A0A245ZHK6</accession>
<dbReference type="RefSeq" id="WP_088367543.1">
    <property type="nucleotide sequence ID" value="NZ_NBBI01000004.1"/>
</dbReference>
<comment type="caution">
    <text evidence="1">The sequence shown here is derived from an EMBL/GenBank/DDBJ whole genome shotgun (WGS) entry which is preliminary data.</text>
</comment>
<evidence type="ECO:0008006" key="3">
    <source>
        <dbReference type="Google" id="ProtNLM"/>
    </source>
</evidence>
<dbReference type="OrthoDB" id="7205837at2"/>
<evidence type="ECO:0000313" key="2">
    <source>
        <dbReference type="Proteomes" id="UP000197290"/>
    </source>
</evidence>
<sequence length="152" mass="15980">MSKRLDVLRAVADMISFAVAGATVTGVDDEDLPARADEVGRIVVGAGDPGEPEVDLGIFTYWYDHAIPIEVTVTRARGRSAEDQADEILALIGAAIDEDRTLGGLCIWLEATAPVTSDIVVLDGDRNVPGARPPRGADFSIIATYGTSSPLS</sequence>
<dbReference type="AlphaFoldDB" id="A0A245ZHK6"/>
<name>A0A245ZHK6_9SPHN</name>
<proteinExistence type="predicted"/>
<gene>
    <name evidence="1" type="ORF">SPDO_21890</name>
</gene>
<protein>
    <recommendedName>
        <fullName evidence="3">Acyl-CoA transferase</fullName>
    </recommendedName>
</protein>
<keyword evidence="2" id="KW-1185">Reference proteome</keyword>
<dbReference type="EMBL" id="NBBI01000004">
    <property type="protein sequence ID" value="OWK29208.1"/>
    <property type="molecule type" value="Genomic_DNA"/>
</dbReference>
<dbReference type="Proteomes" id="UP000197290">
    <property type="component" value="Unassembled WGS sequence"/>
</dbReference>
<reference evidence="1 2" key="1">
    <citation type="submission" date="2017-03" db="EMBL/GenBank/DDBJ databases">
        <title>Genome sequence of Sphingomonas dokdonensis DSM 21029.</title>
        <authorList>
            <person name="Poehlein A."/>
            <person name="Wuebbeler J.H."/>
            <person name="Steinbuechel A."/>
            <person name="Daniel R."/>
        </authorList>
    </citation>
    <scope>NUCLEOTIDE SEQUENCE [LARGE SCALE GENOMIC DNA]</scope>
    <source>
        <strain evidence="1 2">DSM 21029</strain>
    </source>
</reference>
<evidence type="ECO:0000313" key="1">
    <source>
        <dbReference type="EMBL" id="OWK29208.1"/>
    </source>
</evidence>